<evidence type="ECO:0008006" key="3">
    <source>
        <dbReference type="Google" id="ProtNLM"/>
    </source>
</evidence>
<name>A0A1F6BXF3_9BACT</name>
<evidence type="ECO:0000313" key="2">
    <source>
        <dbReference type="Proteomes" id="UP000179014"/>
    </source>
</evidence>
<dbReference type="InterPro" id="IPR052572">
    <property type="entry name" value="UPF0153_domain"/>
</dbReference>
<reference evidence="1 2" key="1">
    <citation type="journal article" date="2016" name="Nat. Commun.">
        <title>Thousands of microbial genomes shed light on interconnected biogeochemical processes in an aquifer system.</title>
        <authorList>
            <person name="Anantharaman K."/>
            <person name="Brown C.T."/>
            <person name="Hug L.A."/>
            <person name="Sharon I."/>
            <person name="Castelle C.J."/>
            <person name="Probst A.J."/>
            <person name="Thomas B.C."/>
            <person name="Singh A."/>
            <person name="Wilkins M.J."/>
            <person name="Karaoz U."/>
            <person name="Brodie E.L."/>
            <person name="Williams K.H."/>
            <person name="Hubbard S.S."/>
            <person name="Banfield J.F."/>
        </authorList>
    </citation>
    <scope>NUCLEOTIDE SEQUENCE [LARGE SCALE GENOMIC DNA]</scope>
</reference>
<dbReference type="PANTHER" id="PTHR36931">
    <property type="entry name" value="UPF0153 PROTEIN YEIW"/>
    <property type="match status" value="1"/>
</dbReference>
<sequence length="175" mass="20046">MPSALSSFLNQEVDMVTILLKEERDSKRTCGTCSECCKTLKIEELDKPVGRRCPHQQRGGGCEKYTSRPLSCRDFGCEYLYGVGDKRPNETGIVLDLRLGRLMQMWESRHGALDTEYAVATRQYYLDQGHWVSYLHFRGQKELYVSTGASEEEIQEAREDCQKNNMKIILPARAP</sequence>
<dbReference type="Proteomes" id="UP000179014">
    <property type="component" value="Unassembled WGS sequence"/>
</dbReference>
<dbReference type="EMBL" id="MFKN01000005">
    <property type="protein sequence ID" value="OGG41207.1"/>
    <property type="molecule type" value="Genomic_DNA"/>
</dbReference>
<gene>
    <name evidence="1" type="ORF">A2118_03055</name>
</gene>
<protein>
    <recommendedName>
        <fullName evidence="3">YkgJ family cysteine cluster protein</fullName>
    </recommendedName>
</protein>
<dbReference type="AlphaFoldDB" id="A0A1F6BXF3"/>
<evidence type="ECO:0000313" key="1">
    <source>
        <dbReference type="EMBL" id="OGG41207.1"/>
    </source>
</evidence>
<proteinExistence type="predicted"/>
<comment type="caution">
    <text evidence="1">The sequence shown here is derived from an EMBL/GenBank/DDBJ whole genome shotgun (WGS) entry which is preliminary data.</text>
</comment>
<dbReference type="PANTHER" id="PTHR36931:SF1">
    <property type="entry name" value="UPF0153 PROTEIN YEIW"/>
    <property type="match status" value="1"/>
</dbReference>
<organism evidence="1 2">
    <name type="scientific">Candidatus Kaiserbacteria bacterium GWA2_50_9</name>
    <dbReference type="NCBI Taxonomy" id="1798474"/>
    <lineage>
        <taxon>Bacteria</taxon>
        <taxon>Candidatus Kaiseribacteriota</taxon>
    </lineage>
</organism>
<accession>A0A1F6BXF3</accession>